<dbReference type="Gene3D" id="1.10.287.1040">
    <property type="entry name" value="Exonuclease VII, small subunit"/>
    <property type="match status" value="1"/>
</dbReference>
<proteinExistence type="inferred from homology"/>
<dbReference type="RefSeq" id="WP_186873528.1">
    <property type="nucleotide sequence ID" value="NZ_JACOOR010000005.1"/>
</dbReference>
<comment type="catalytic activity">
    <reaction evidence="6">
        <text>Exonucleolytic cleavage in either 5'- to 3'- or 3'- to 5'-direction to yield nucleoside 5'-phosphates.</text>
        <dbReference type="EC" id="3.1.11.6"/>
    </reaction>
</comment>
<evidence type="ECO:0000256" key="3">
    <source>
        <dbReference type="ARBA" id="ARBA00022722"/>
    </source>
</evidence>
<name>A0A923LCH0_9FIRM</name>
<keyword evidence="3 6" id="KW-0540">Nuclease</keyword>
<reference evidence="7" key="1">
    <citation type="submission" date="2020-08" db="EMBL/GenBank/DDBJ databases">
        <title>Genome public.</title>
        <authorList>
            <person name="Liu C."/>
            <person name="Sun Q."/>
        </authorList>
    </citation>
    <scope>NUCLEOTIDE SEQUENCE</scope>
    <source>
        <strain evidence="7">NSJ-68</strain>
    </source>
</reference>
<evidence type="ECO:0000256" key="5">
    <source>
        <dbReference type="ARBA" id="ARBA00022839"/>
    </source>
</evidence>
<dbReference type="GO" id="GO:0009318">
    <property type="term" value="C:exodeoxyribonuclease VII complex"/>
    <property type="evidence" value="ECO:0007669"/>
    <property type="project" value="UniProtKB-UniRule"/>
</dbReference>
<dbReference type="AlphaFoldDB" id="A0A923LCH0"/>
<comment type="subcellular location">
    <subcellularLocation>
        <location evidence="6">Cytoplasm</location>
    </subcellularLocation>
</comment>
<comment type="caution">
    <text evidence="7">The sequence shown here is derived from an EMBL/GenBank/DDBJ whole genome shotgun (WGS) entry which is preliminary data.</text>
</comment>
<dbReference type="InterPro" id="IPR037004">
    <property type="entry name" value="Exonuc_VII_ssu_sf"/>
</dbReference>
<dbReference type="Proteomes" id="UP000649345">
    <property type="component" value="Unassembled WGS sequence"/>
</dbReference>
<dbReference type="Pfam" id="PF02609">
    <property type="entry name" value="Exonuc_VII_S"/>
    <property type="match status" value="1"/>
</dbReference>
<dbReference type="HAMAP" id="MF_00337">
    <property type="entry name" value="Exonuc_7_S"/>
    <property type="match status" value="1"/>
</dbReference>
<gene>
    <name evidence="6 7" type="primary">xseB</name>
    <name evidence="7" type="ORF">H8S44_09880</name>
</gene>
<dbReference type="PANTHER" id="PTHR34137:SF1">
    <property type="entry name" value="EXODEOXYRIBONUCLEASE 7 SMALL SUBUNIT"/>
    <property type="match status" value="1"/>
</dbReference>
<protein>
    <recommendedName>
        <fullName evidence="6">Exodeoxyribonuclease 7 small subunit</fullName>
        <ecNumber evidence="6">3.1.11.6</ecNumber>
    </recommendedName>
    <alternativeName>
        <fullName evidence="6">Exodeoxyribonuclease VII small subunit</fullName>
        <shortName evidence="6">Exonuclease VII small subunit</shortName>
    </alternativeName>
</protein>
<dbReference type="InterPro" id="IPR003761">
    <property type="entry name" value="Exonuc_VII_S"/>
</dbReference>
<dbReference type="EC" id="3.1.11.6" evidence="6"/>
<evidence type="ECO:0000256" key="2">
    <source>
        <dbReference type="ARBA" id="ARBA00022490"/>
    </source>
</evidence>
<evidence type="ECO:0000313" key="7">
    <source>
        <dbReference type="EMBL" id="MBC5660081.1"/>
    </source>
</evidence>
<comment type="function">
    <text evidence="6">Bidirectionally degrades single-stranded DNA into large acid-insoluble oligonucleotides, which are then degraded further into small acid-soluble oligonucleotides.</text>
</comment>
<dbReference type="GO" id="GO:0006308">
    <property type="term" value="P:DNA catabolic process"/>
    <property type="evidence" value="ECO:0007669"/>
    <property type="project" value="UniProtKB-UniRule"/>
</dbReference>
<evidence type="ECO:0000256" key="6">
    <source>
        <dbReference type="HAMAP-Rule" id="MF_00337"/>
    </source>
</evidence>
<dbReference type="PANTHER" id="PTHR34137">
    <property type="entry name" value="EXODEOXYRIBONUCLEASE 7 SMALL SUBUNIT"/>
    <property type="match status" value="1"/>
</dbReference>
<keyword evidence="4 6" id="KW-0378">Hydrolase</keyword>
<sequence length="70" mass="8081">MAEEKETTLEEAFAELDGMLEKLADRDVPLEESFAIYAEGVKLLKYCSEKLDRVEKKMMVMNEEGTLDEF</sequence>
<keyword evidence="8" id="KW-1185">Reference proteome</keyword>
<dbReference type="EMBL" id="JACOOR010000005">
    <property type="protein sequence ID" value="MBC5660081.1"/>
    <property type="molecule type" value="Genomic_DNA"/>
</dbReference>
<dbReference type="SUPFAM" id="SSF116842">
    <property type="entry name" value="XseB-like"/>
    <property type="match status" value="1"/>
</dbReference>
<keyword evidence="5 6" id="KW-0269">Exonuclease</keyword>
<accession>A0A923LCH0</accession>
<comment type="similarity">
    <text evidence="1 6">Belongs to the XseB family.</text>
</comment>
<organism evidence="7 8">
    <name type="scientific">Anaerosacchariphilus hominis</name>
    <dbReference type="NCBI Taxonomy" id="2763017"/>
    <lineage>
        <taxon>Bacteria</taxon>
        <taxon>Bacillati</taxon>
        <taxon>Bacillota</taxon>
        <taxon>Clostridia</taxon>
        <taxon>Lachnospirales</taxon>
        <taxon>Lachnospiraceae</taxon>
        <taxon>Anaerosacchariphilus</taxon>
    </lineage>
</organism>
<evidence type="ECO:0000256" key="4">
    <source>
        <dbReference type="ARBA" id="ARBA00022801"/>
    </source>
</evidence>
<dbReference type="GO" id="GO:0005829">
    <property type="term" value="C:cytosol"/>
    <property type="evidence" value="ECO:0007669"/>
    <property type="project" value="TreeGrafter"/>
</dbReference>
<keyword evidence="2 6" id="KW-0963">Cytoplasm</keyword>
<dbReference type="NCBIfam" id="TIGR01280">
    <property type="entry name" value="xseB"/>
    <property type="match status" value="1"/>
</dbReference>
<evidence type="ECO:0000256" key="1">
    <source>
        <dbReference type="ARBA" id="ARBA00009998"/>
    </source>
</evidence>
<comment type="subunit">
    <text evidence="6">Heterooligomer composed of large and small subunits.</text>
</comment>
<evidence type="ECO:0000313" key="8">
    <source>
        <dbReference type="Proteomes" id="UP000649345"/>
    </source>
</evidence>
<dbReference type="GO" id="GO:0008855">
    <property type="term" value="F:exodeoxyribonuclease VII activity"/>
    <property type="evidence" value="ECO:0007669"/>
    <property type="project" value="UniProtKB-UniRule"/>
</dbReference>